<reference evidence="2 3" key="1">
    <citation type="submission" date="2021-06" db="EMBL/GenBank/DDBJ databases">
        <authorList>
            <person name="Palmer J.M."/>
        </authorList>
    </citation>
    <scope>NUCLEOTIDE SEQUENCE [LARGE SCALE GENOMIC DNA]</scope>
    <source>
        <strain evidence="2 3">XC_2019</strain>
        <tissue evidence="2">Muscle</tissue>
    </source>
</reference>
<name>A0ABV0QRU4_9TELE</name>
<dbReference type="EMBL" id="JAHRIN010019786">
    <property type="protein sequence ID" value="MEQ2198543.1"/>
    <property type="molecule type" value="Genomic_DNA"/>
</dbReference>
<comment type="caution">
    <text evidence="2">The sequence shown here is derived from an EMBL/GenBank/DDBJ whole genome shotgun (WGS) entry which is preliminary data.</text>
</comment>
<proteinExistence type="predicted"/>
<evidence type="ECO:0000313" key="2">
    <source>
        <dbReference type="EMBL" id="MEQ2198543.1"/>
    </source>
</evidence>
<keyword evidence="1" id="KW-1133">Transmembrane helix</keyword>
<accession>A0ABV0QRU4</accession>
<protein>
    <submittedName>
        <fullName evidence="2">Uncharacterized protein</fullName>
    </submittedName>
</protein>
<gene>
    <name evidence="2" type="ORF">XENOCAPTIV_014361</name>
</gene>
<organism evidence="2 3">
    <name type="scientific">Xenoophorus captivus</name>
    <dbReference type="NCBI Taxonomy" id="1517983"/>
    <lineage>
        <taxon>Eukaryota</taxon>
        <taxon>Metazoa</taxon>
        <taxon>Chordata</taxon>
        <taxon>Craniata</taxon>
        <taxon>Vertebrata</taxon>
        <taxon>Euteleostomi</taxon>
        <taxon>Actinopterygii</taxon>
        <taxon>Neopterygii</taxon>
        <taxon>Teleostei</taxon>
        <taxon>Neoteleostei</taxon>
        <taxon>Acanthomorphata</taxon>
        <taxon>Ovalentaria</taxon>
        <taxon>Atherinomorphae</taxon>
        <taxon>Cyprinodontiformes</taxon>
        <taxon>Goodeidae</taxon>
        <taxon>Xenoophorus</taxon>
    </lineage>
</organism>
<keyword evidence="1" id="KW-0472">Membrane</keyword>
<keyword evidence="1" id="KW-0812">Transmembrane</keyword>
<evidence type="ECO:0000256" key="1">
    <source>
        <dbReference type="SAM" id="Phobius"/>
    </source>
</evidence>
<sequence>MLQSHLMPCFQFSCLPFLPGLLDGELLSCFHSASNFLQLFCSSYFPGSDQEEVFKRSYSRTYLFYYLIISRCCLRFCLVFLSLFSPFFDPTAAQAGIYVTQRELSSLERPHMKTE</sequence>
<feature type="transmembrane region" description="Helical" evidence="1">
    <location>
        <begin position="63"/>
        <end position="84"/>
    </location>
</feature>
<keyword evidence="3" id="KW-1185">Reference proteome</keyword>
<dbReference type="Proteomes" id="UP001434883">
    <property type="component" value="Unassembled WGS sequence"/>
</dbReference>
<evidence type="ECO:0000313" key="3">
    <source>
        <dbReference type="Proteomes" id="UP001434883"/>
    </source>
</evidence>